<dbReference type="RefSeq" id="WP_224478881.1">
    <property type="nucleotide sequence ID" value="NZ_JAIUJS010000006.1"/>
</dbReference>
<dbReference type="EMBL" id="JAIUJS010000006">
    <property type="protein sequence ID" value="MCA0153917.1"/>
    <property type="molecule type" value="Genomic_DNA"/>
</dbReference>
<evidence type="ECO:0000313" key="2">
    <source>
        <dbReference type="Proteomes" id="UP001198402"/>
    </source>
</evidence>
<accession>A0ABS7Y5K0</accession>
<reference evidence="2" key="1">
    <citation type="submission" date="2023-07" db="EMBL/GenBank/DDBJ databases">
        <authorList>
            <person name="Yue Y."/>
        </authorList>
    </citation>
    <scope>NUCLEOTIDE SEQUENCE [LARGE SCALE GENOMIC DNA]</scope>
    <source>
        <strain evidence="2">2Y89</strain>
    </source>
</reference>
<evidence type="ECO:0000313" key="1">
    <source>
        <dbReference type="EMBL" id="MCA0153917.1"/>
    </source>
</evidence>
<protein>
    <recommendedName>
        <fullName evidence="3">Lipoprotein</fullName>
    </recommendedName>
</protein>
<name>A0ABS7Y5K0_9FLAO</name>
<gene>
    <name evidence="1" type="ORF">LBV24_11860</name>
</gene>
<organism evidence="1 2">
    <name type="scientific">Winogradskyella vincentii</name>
    <dbReference type="NCBI Taxonomy" id="2877122"/>
    <lineage>
        <taxon>Bacteria</taxon>
        <taxon>Pseudomonadati</taxon>
        <taxon>Bacteroidota</taxon>
        <taxon>Flavobacteriia</taxon>
        <taxon>Flavobacteriales</taxon>
        <taxon>Flavobacteriaceae</taxon>
        <taxon>Winogradskyella</taxon>
    </lineage>
</organism>
<comment type="caution">
    <text evidence="1">The sequence shown here is derived from an EMBL/GenBank/DDBJ whole genome shotgun (WGS) entry which is preliminary data.</text>
</comment>
<dbReference type="Proteomes" id="UP001198402">
    <property type="component" value="Unassembled WGS sequence"/>
</dbReference>
<sequence>MKKLKLILLFTLIFLLNSCIVKSLRPFYLSEHIKFNDDLIGNWTSGKSSTWEILSFKESWEKNNEGNTELMKEDEVAYKLYKESYIINYTSSEKEALFLAMPFMVGKHLFLDFTPFDFEDSGLNGLAAQHLLKTHSVTFVDFQENGSIKLKWLDESVVKKLIKEKKLRIKHEKTGIDEDFILTASSEELYRFLKKFMESDLEDKWDKDVIKTLTPANVKP</sequence>
<keyword evidence="2" id="KW-1185">Reference proteome</keyword>
<evidence type="ECO:0008006" key="3">
    <source>
        <dbReference type="Google" id="ProtNLM"/>
    </source>
</evidence>
<proteinExistence type="predicted"/>